<evidence type="ECO:0000313" key="3">
    <source>
        <dbReference type="EMBL" id="MFD0687968.1"/>
    </source>
</evidence>
<feature type="region of interest" description="Disordered" evidence="1">
    <location>
        <begin position="110"/>
        <end position="205"/>
    </location>
</feature>
<dbReference type="Proteomes" id="UP001597063">
    <property type="component" value="Unassembled WGS sequence"/>
</dbReference>
<evidence type="ECO:0000313" key="4">
    <source>
        <dbReference type="Proteomes" id="UP001597063"/>
    </source>
</evidence>
<sequence>MSATPLVTRPDPGERVSVITYITAKGGSVSGIKVTSIKASSSKATVGGECAAPFTSDGCAVGKLADGERDRVTSTVQVPKSIKKTLTVKLSITVTATDLAAKTATTSLTYVVPKPSPTPTPTKTKPKPSKSPSPTPSSSSSGGSGSGSGGSGGSGSGSGGTTGTTTGAGGAGSVLPSPNSSFGAQNPQVALPPIAAPSPSVAAPSPGATVPVSRIRNNKAPVAQELTFERMASTQIAWLAALLVAFSLLLTQLRLGRRNSPAAVAARKSKGAHRRGRRGMFAK</sequence>
<keyword evidence="2" id="KW-1133">Transmembrane helix</keyword>
<evidence type="ECO:0000256" key="2">
    <source>
        <dbReference type="SAM" id="Phobius"/>
    </source>
</evidence>
<organism evidence="3 4">
    <name type="scientific">Actinomadura fibrosa</name>
    <dbReference type="NCBI Taxonomy" id="111802"/>
    <lineage>
        <taxon>Bacteria</taxon>
        <taxon>Bacillati</taxon>
        <taxon>Actinomycetota</taxon>
        <taxon>Actinomycetes</taxon>
        <taxon>Streptosporangiales</taxon>
        <taxon>Thermomonosporaceae</taxon>
        <taxon>Actinomadura</taxon>
    </lineage>
</organism>
<feature type="region of interest" description="Disordered" evidence="1">
    <location>
        <begin position="264"/>
        <end position="283"/>
    </location>
</feature>
<comment type="caution">
    <text evidence="3">The sequence shown here is derived from an EMBL/GenBank/DDBJ whole genome shotgun (WGS) entry which is preliminary data.</text>
</comment>
<feature type="compositionally biased region" description="Gly residues" evidence="1">
    <location>
        <begin position="142"/>
        <end position="172"/>
    </location>
</feature>
<keyword evidence="2" id="KW-0472">Membrane</keyword>
<dbReference type="EMBL" id="JBHTGP010000013">
    <property type="protein sequence ID" value="MFD0687968.1"/>
    <property type="molecule type" value="Genomic_DNA"/>
</dbReference>
<feature type="transmembrane region" description="Helical" evidence="2">
    <location>
        <begin position="236"/>
        <end position="253"/>
    </location>
</feature>
<reference evidence="4" key="1">
    <citation type="journal article" date="2019" name="Int. J. Syst. Evol. Microbiol.">
        <title>The Global Catalogue of Microorganisms (GCM) 10K type strain sequencing project: providing services to taxonomists for standard genome sequencing and annotation.</title>
        <authorList>
            <consortium name="The Broad Institute Genomics Platform"/>
            <consortium name="The Broad Institute Genome Sequencing Center for Infectious Disease"/>
            <person name="Wu L."/>
            <person name="Ma J."/>
        </authorList>
    </citation>
    <scope>NUCLEOTIDE SEQUENCE [LARGE SCALE GENOMIC DNA]</scope>
    <source>
        <strain evidence="4">JCM 9371</strain>
    </source>
</reference>
<evidence type="ECO:0000256" key="1">
    <source>
        <dbReference type="SAM" id="MobiDB-lite"/>
    </source>
</evidence>
<evidence type="ECO:0008006" key="5">
    <source>
        <dbReference type="Google" id="ProtNLM"/>
    </source>
</evidence>
<protein>
    <recommendedName>
        <fullName evidence="5">DUF11 domain-containing protein</fullName>
    </recommendedName>
</protein>
<keyword evidence="2" id="KW-0812">Transmembrane</keyword>
<feature type="compositionally biased region" description="Low complexity" evidence="1">
    <location>
        <begin position="189"/>
        <end position="205"/>
    </location>
</feature>
<feature type="compositionally biased region" description="Basic residues" evidence="1">
    <location>
        <begin position="267"/>
        <end position="283"/>
    </location>
</feature>
<accession>A0ABW2XRE1</accession>
<name>A0ABW2XRE1_9ACTN</name>
<keyword evidence="4" id="KW-1185">Reference proteome</keyword>
<feature type="compositionally biased region" description="Polar residues" evidence="1">
    <location>
        <begin position="176"/>
        <end position="188"/>
    </location>
</feature>
<dbReference type="RefSeq" id="WP_131762989.1">
    <property type="nucleotide sequence ID" value="NZ_CAACUY010000279.1"/>
</dbReference>
<proteinExistence type="predicted"/>
<gene>
    <name evidence="3" type="ORF">ACFQZM_25965</name>
</gene>